<dbReference type="InterPro" id="IPR014776">
    <property type="entry name" value="4pyrrole_Mease_sub2"/>
</dbReference>
<comment type="pathway">
    <text evidence="1">Cofactor biosynthesis; adenosylcobalamin biosynthesis.</text>
</comment>
<dbReference type="InterPro" id="IPR014777">
    <property type="entry name" value="4pyrrole_Mease_sub1"/>
</dbReference>
<dbReference type="InterPro" id="IPR014008">
    <property type="entry name" value="Cbl_synth_MTase_CbiT"/>
</dbReference>
<dbReference type="InterPro" id="IPR029063">
    <property type="entry name" value="SAM-dependent_MTases_sf"/>
</dbReference>
<dbReference type="InterPro" id="IPR000878">
    <property type="entry name" value="4pyrrol_Mease"/>
</dbReference>
<reference evidence="8" key="1">
    <citation type="submission" date="2016-02" db="EMBL/GenBank/DDBJ databases">
        <authorList>
            <person name="Holder M.E."/>
            <person name="Ajami N.J."/>
            <person name="Petrosino J.F."/>
        </authorList>
    </citation>
    <scope>NUCLEOTIDE SEQUENCE [LARGE SCALE GENOMIC DNA]</scope>
    <source>
        <strain evidence="8">CCUG 45958</strain>
    </source>
</reference>
<dbReference type="RefSeq" id="WP_008681927.1">
    <property type="nucleotide sequence ID" value="NZ_CP014229.1"/>
</dbReference>
<dbReference type="EMBL" id="CP014229">
    <property type="protein sequence ID" value="AMD90617.1"/>
    <property type="molecule type" value="Genomic_DNA"/>
</dbReference>
<dbReference type="Gene3D" id="3.30.950.10">
    <property type="entry name" value="Methyltransferase, Cobalt-precorrin-4 Transmethylase, Domain 2"/>
    <property type="match status" value="1"/>
</dbReference>
<sequence length="489" mass="51833">MKKQIVLPGIAFTETPRPTDAAVDTVDAEDRAEGASPQAEAIKETGQADGWPPMADMLHSLFVFEPTTPEPAPITVLGLGCGCARGPAALAPEQRALLEAADVLCGGRELLAAFEAQDGQSGLKARLLPLTLPLEPLLSRLSQMRAAGERVLLLADGDPLFFGIGATLVRQLGAEAVRLIPAVSSLQQACARLALPWHKVVCLSLHGRDDLGPLNVAVAKDAPLCILTDARMTPDVLARHLLDRGVDWFTAHIFERMGAPDEARHQLSLAEAACRTFGPACTLLLIPGELPRRPHLGLDAEELAVEGKLISKKPVRAAALSLLRVGPRHVVWDIGAGSGAVALEAAVLAHEGRVVAVERSAGRAMSIQENRRRFGAAILDVCLGQAPECLPSLPDPQRVFIGGGLSGEDAEDILGHVCHRLPPGGRLVASCVLLDTFCLCRRFLEGLDWPLEIMQIQASEARELAGDLHLAALNPVFLLAAQKPASGGK</sequence>
<dbReference type="Gene3D" id="3.40.1010.10">
    <property type="entry name" value="Cobalt-precorrin-4 Transmethylase, Domain 1"/>
    <property type="match status" value="1"/>
</dbReference>
<dbReference type="InterPro" id="IPR050714">
    <property type="entry name" value="Cobalamin_biosynth_MTase"/>
</dbReference>
<keyword evidence="4 7" id="KW-0808">Transferase</keyword>
<dbReference type="Pfam" id="PF00590">
    <property type="entry name" value="TP_methylase"/>
    <property type="match status" value="1"/>
</dbReference>
<organism evidence="7 8">
    <name type="scientific">Desulfovibrio fairfieldensis</name>
    <dbReference type="NCBI Taxonomy" id="44742"/>
    <lineage>
        <taxon>Bacteria</taxon>
        <taxon>Pseudomonadati</taxon>
        <taxon>Thermodesulfobacteriota</taxon>
        <taxon>Desulfovibrionia</taxon>
        <taxon>Desulfovibrionales</taxon>
        <taxon>Desulfovibrionaceae</taxon>
        <taxon>Desulfovibrio</taxon>
    </lineage>
</organism>
<keyword evidence="5" id="KW-0949">S-adenosyl-L-methionine</keyword>
<keyword evidence="8" id="KW-1185">Reference proteome</keyword>
<dbReference type="SUPFAM" id="SSF53790">
    <property type="entry name" value="Tetrapyrrole methylase"/>
    <property type="match status" value="1"/>
</dbReference>
<dbReference type="GO" id="GO:0008276">
    <property type="term" value="F:protein methyltransferase activity"/>
    <property type="evidence" value="ECO:0007669"/>
    <property type="project" value="InterPro"/>
</dbReference>
<dbReference type="KEGG" id="dfi:AXF13_11095"/>
<evidence type="ECO:0000256" key="4">
    <source>
        <dbReference type="ARBA" id="ARBA00022679"/>
    </source>
</evidence>
<dbReference type="AlphaFoldDB" id="A0A0X8JL12"/>
<dbReference type="NCBIfam" id="TIGR02467">
    <property type="entry name" value="CbiE"/>
    <property type="match status" value="1"/>
</dbReference>
<name>A0A0X8JL12_9BACT</name>
<dbReference type="InterPro" id="IPR035996">
    <property type="entry name" value="4pyrrol_Methylase_sf"/>
</dbReference>
<feature type="domain" description="Tetrapyrrole methylase" evidence="6">
    <location>
        <begin position="74"/>
        <end position="272"/>
    </location>
</feature>
<dbReference type="PANTHER" id="PTHR43182:SF1">
    <property type="entry name" value="COBALT-PRECORRIN-7 C(5)-METHYLTRANSFERASE"/>
    <property type="match status" value="1"/>
</dbReference>
<evidence type="ECO:0000313" key="7">
    <source>
        <dbReference type="EMBL" id="AMD90617.1"/>
    </source>
</evidence>
<protein>
    <submittedName>
        <fullName evidence="7">Precorrin-6Y C5,15-methyltransferase</fullName>
    </submittedName>
</protein>
<dbReference type="Gene3D" id="3.40.50.150">
    <property type="entry name" value="Vaccinia Virus protein VP39"/>
    <property type="match status" value="1"/>
</dbReference>
<dbReference type="STRING" id="44742.AXF13_11095"/>
<evidence type="ECO:0000313" key="8">
    <source>
        <dbReference type="Proteomes" id="UP000069241"/>
    </source>
</evidence>
<dbReference type="Proteomes" id="UP000069241">
    <property type="component" value="Chromosome"/>
</dbReference>
<dbReference type="GO" id="GO:0032259">
    <property type="term" value="P:methylation"/>
    <property type="evidence" value="ECO:0007669"/>
    <property type="project" value="UniProtKB-KW"/>
</dbReference>
<evidence type="ECO:0000256" key="2">
    <source>
        <dbReference type="ARBA" id="ARBA00022573"/>
    </source>
</evidence>
<keyword evidence="3 7" id="KW-0489">Methyltransferase</keyword>
<dbReference type="Pfam" id="PF01135">
    <property type="entry name" value="PCMT"/>
    <property type="match status" value="1"/>
</dbReference>
<evidence type="ECO:0000256" key="1">
    <source>
        <dbReference type="ARBA" id="ARBA00004953"/>
    </source>
</evidence>
<proteinExistence type="predicted"/>
<dbReference type="PANTHER" id="PTHR43182">
    <property type="entry name" value="COBALT-PRECORRIN-6B C(15)-METHYLTRANSFERASE (DECARBOXYLATING)"/>
    <property type="match status" value="1"/>
</dbReference>
<dbReference type="GO" id="GO:0009236">
    <property type="term" value="P:cobalamin biosynthetic process"/>
    <property type="evidence" value="ECO:0007669"/>
    <property type="project" value="UniProtKB-UniPathway"/>
</dbReference>
<keyword evidence="2" id="KW-0169">Cobalamin biosynthesis</keyword>
<dbReference type="CDD" id="cd11644">
    <property type="entry name" value="Precorrin-6Y-MT"/>
    <property type="match status" value="1"/>
</dbReference>
<accession>A0A0X8JL12</accession>
<evidence type="ECO:0000256" key="3">
    <source>
        <dbReference type="ARBA" id="ARBA00022603"/>
    </source>
</evidence>
<evidence type="ECO:0000256" key="5">
    <source>
        <dbReference type="ARBA" id="ARBA00022691"/>
    </source>
</evidence>
<gene>
    <name evidence="7" type="ORF">AXF13_11095</name>
</gene>
<dbReference type="SUPFAM" id="SSF53335">
    <property type="entry name" value="S-adenosyl-L-methionine-dependent methyltransferases"/>
    <property type="match status" value="1"/>
</dbReference>
<dbReference type="UniPathway" id="UPA00148"/>
<evidence type="ECO:0000259" key="6">
    <source>
        <dbReference type="Pfam" id="PF00590"/>
    </source>
</evidence>
<dbReference type="NCBIfam" id="TIGR02469">
    <property type="entry name" value="CbiT"/>
    <property type="match status" value="1"/>
</dbReference>
<dbReference type="InterPro" id="IPR012818">
    <property type="entry name" value="CbiE"/>
</dbReference>